<reference evidence="10 11" key="1">
    <citation type="submission" date="2013-05" db="EMBL/GenBank/DDBJ databases">
        <title>Draft genome of the parasitic nematode Anyclostoma ceylanicum.</title>
        <authorList>
            <person name="Mitreva M."/>
        </authorList>
    </citation>
    <scope>NUCLEOTIDE SEQUENCE [LARGE SCALE GENOMIC DNA]</scope>
</reference>
<comment type="similarity">
    <text evidence="2">Belongs to the TMEM86 family.</text>
</comment>
<proteinExistence type="inferred from homology"/>
<dbReference type="InterPro" id="IPR012506">
    <property type="entry name" value="TMEM86B-like"/>
</dbReference>
<keyword evidence="11" id="KW-1185">Reference proteome</keyword>
<evidence type="ECO:0000256" key="1">
    <source>
        <dbReference type="ARBA" id="ARBA00004141"/>
    </source>
</evidence>
<keyword evidence="5 9" id="KW-0472">Membrane</keyword>
<evidence type="ECO:0000256" key="7">
    <source>
        <dbReference type="ARBA" id="ARBA00049458"/>
    </source>
</evidence>
<evidence type="ECO:0000256" key="9">
    <source>
        <dbReference type="SAM" id="Phobius"/>
    </source>
</evidence>
<dbReference type="GO" id="GO:0047408">
    <property type="term" value="F:alkenylglycerophosphocholine hydrolase activity"/>
    <property type="evidence" value="ECO:0007669"/>
    <property type="project" value="UniProtKB-EC"/>
</dbReference>
<evidence type="ECO:0000256" key="4">
    <source>
        <dbReference type="ARBA" id="ARBA00022989"/>
    </source>
</evidence>
<evidence type="ECO:0000256" key="3">
    <source>
        <dbReference type="ARBA" id="ARBA00022692"/>
    </source>
</evidence>
<keyword evidence="3 9" id="KW-0812">Transmembrane</keyword>
<dbReference type="Proteomes" id="UP000054495">
    <property type="component" value="Unassembled WGS sequence"/>
</dbReference>
<dbReference type="Pfam" id="PF07947">
    <property type="entry name" value="YhhN"/>
    <property type="match status" value="1"/>
</dbReference>
<keyword evidence="4 9" id="KW-1133">Transmembrane helix</keyword>
<dbReference type="EC" id="3.3.2.2" evidence="6"/>
<comment type="catalytic activity">
    <reaction evidence="8">
        <text>a 1-O-(1Z-alkenyl)-sn-glycero-3-phosphocholine + H2O = a 2,3-saturated aldehyde + sn-glycerol 3-phosphocholine</text>
        <dbReference type="Rhea" id="RHEA:22544"/>
        <dbReference type="ChEBI" id="CHEBI:15377"/>
        <dbReference type="ChEBI" id="CHEBI:16870"/>
        <dbReference type="ChEBI" id="CHEBI:73359"/>
        <dbReference type="ChEBI" id="CHEBI:77287"/>
        <dbReference type="EC" id="3.3.2.2"/>
    </reaction>
</comment>
<evidence type="ECO:0000313" key="10">
    <source>
        <dbReference type="EMBL" id="EPB77423.1"/>
    </source>
</evidence>
<evidence type="ECO:0000256" key="2">
    <source>
        <dbReference type="ARBA" id="ARBA00007375"/>
    </source>
</evidence>
<dbReference type="AlphaFoldDB" id="A0A0D6M1S2"/>
<evidence type="ECO:0000256" key="8">
    <source>
        <dbReference type="ARBA" id="ARBA00049560"/>
    </source>
</evidence>
<comment type="catalytic activity">
    <reaction evidence="7">
        <text>a 1-O-(1Z-alkenyl)-sn-glycero-3-phosphoethanolamine + H2O = a 2,3-saturated aldehyde + sn-glycero-3-phosphoethanolamine</text>
        <dbReference type="Rhea" id="RHEA:16905"/>
        <dbReference type="ChEBI" id="CHEBI:15377"/>
        <dbReference type="ChEBI" id="CHEBI:73359"/>
        <dbReference type="ChEBI" id="CHEBI:77288"/>
        <dbReference type="ChEBI" id="CHEBI:143890"/>
        <dbReference type="EC" id="3.3.2.2"/>
    </reaction>
</comment>
<evidence type="ECO:0000313" key="11">
    <source>
        <dbReference type="Proteomes" id="UP000054495"/>
    </source>
</evidence>
<sequence>MQSSSLYAVGAVYFLLIANFYNESQGFTKFYNAMYAVWKVIPILFLTLFAAADGGGLPKKDRNMCALGLFFGGVGDVLIGVSHEGIVPGAIAFGIGHFFYMVSCFC</sequence>
<evidence type="ECO:0000256" key="6">
    <source>
        <dbReference type="ARBA" id="ARBA00035673"/>
    </source>
</evidence>
<dbReference type="PANTHER" id="PTHR31885:SF6">
    <property type="entry name" value="GH04784P"/>
    <property type="match status" value="1"/>
</dbReference>
<feature type="transmembrane region" description="Helical" evidence="9">
    <location>
        <begin position="33"/>
        <end position="52"/>
    </location>
</feature>
<gene>
    <name evidence="10" type="ORF">ANCCEY_03491</name>
</gene>
<feature type="transmembrane region" description="Helical" evidence="9">
    <location>
        <begin position="87"/>
        <end position="105"/>
    </location>
</feature>
<dbReference type="PANTHER" id="PTHR31885">
    <property type="entry name" value="GH04784P"/>
    <property type="match status" value="1"/>
</dbReference>
<dbReference type="EMBL" id="KE124837">
    <property type="protein sequence ID" value="EPB77423.1"/>
    <property type="molecule type" value="Genomic_DNA"/>
</dbReference>
<name>A0A0D6M1S2_9BILA</name>
<dbReference type="GO" id="GO:0016020">
    <property type="term" value="C:membrane"/>
    <property type="evidence" value="ECO:0007669"/>
    <property type="project" value="UniProtKB-SubCell"/>
</dbReference>
<protein>
    <recommendedName>
        <fullName evidence="6">lysoplasmalogenase</fullName>
        <ecNumber evidence="6">3.3.2.2</ecNumber>
    </recommendedName>
</protein>
<evidence type="ECO:0000256" key="5">
    <source>
        <dbReference type="ARBA" id="ARBA00023136"/>
    </source>
</evidence>
<feature type="transmembrane region" description="Helical" evidence="9">
    <location>
        <begin position="5"/>
        <end position="21"/>
    </location>
</feature>
<comment type="subcellular location">
    <subcellularLocation>
        <location evidence="1">Membrane</location>
        <topology evidence="1">Multi-pass membrane protein</topology>
    </subcellularLocation>
</comment>
<organism evidence="10 11">
    <name type="scientific">Ancylostoma ceylanicum</name>
    <dbReference type="NCBI Taxonomy" id="53326"/>
    <lineage>
        <taxon>Eukaryota</taxon>
        <taxon>Metazoa</taxon>
        <taxon>Ecdysozoa</taxon>
        <taxon>Nematoda</taxon>
        <taxon>Chromadorea</taxon>
        <taxon>Rhabditida</taxon>
        <taxon>Rhabditina</taxon>
        <taxon>Rhabditomorpha</taxon>
        <taxon>Strongyloidea</taxon>
        <taxon>Ancylostomatidae</taxon>
        <taxon>Ancylostomatinae</taxon>
        <taxon>Ancylostoma</taxon>
    </lineage>
</organism>
<accession>A0A0D6M1S2</accession>